<accession>A0A6P2DII5</accession>
<dbReference type="Gene3D" id="1.10.30.50">
    <property type="match status" value="1"/>
</dbReference>
<dbReference type="CDD" id="cd00085">
    <property type="entry name" value="HNHc"/>
    <property type="match status" value="1"/>
</dbReference>
<dbReference type="KEGG" id="gms:SOIL9_76390"/>
<dbReference type="InterPro" id="IPR003615">
    <property type="entry name" value="HNH_nuc"/>
</dbReference>
<keyword evidence="3" id="KW-1185">Reference proteome</keyword>
<reference evidence="2 3" key="1">
    <citation type="submission" date="2019-05" db="EMBL/GenBank/DDBJ databases">
        <authorList>
            <consortium name="Science for Life Laboratories"/>
        </authorList>
    </citation>
    <scope>NUCLEOTIDE SEQUENCE [LARGE SCALE GENOMIC DNA]</scope>
    <source>
        <strain evidence="2">Soil9</strain>
    </source>
</reference>
<name>A0A6P2DII5_9BACT</name>
<evidence type="ECO:0000313" key="2">
    <source>
        <dbReference type="EMBL" id="VTS02070.1"/>
    </source>
</evidence>
<proteinExistence type="predicted"/>
<gene>
    <name evidence="2" type="ORF">SOIL9_76390</name>
</gene>
<dbReference type="InterPro" id="IPR002711">
    <property type="entry name" value="HNH"/>
</dbReference>
<evidence type="ECO:0000259" key="1">
    <source>
        <dbReference type="Pfam" id="PF01844"/>
    </source>
</evidence>
<dbReference type="Pfam" id="PF01844">
    <property type="entry name" value="HNH"/>
    <property type="match status" value="1"/>
</dbReference>
<feature type="domain" description="HNH" evidence="1">
    <location>
        <begin position="65"/>
        <end position="108"/>
    </location>
</feature>
<dbReference type="GO" id="GO:0003676">
    <property type="term" value="F:nucleic acid binding"/>
    <property type="evidence" value="ECO:0007669"/>
    <property type="project" value="InterPro"/>
</dbReference>
<dbReference type="InterPro" id="IPR013467">
    <property type="entry name" value="HNH78-like"/>
</dbReference>
<evidence type="ECO:0000313" key="3">
    <source>
        <dbReference type="Proteomes" id="UP000464178"/>
    </source>
</evidence>
<dbReference type="GO" id="GO:0004519">
    <property type="term" value="F:endonuclease activity"/>
    <property type="evidence" value="ECO:0007669"/>
    <property type="project" value="InterPro"/>
</dbReference>
<sequence length="244" mass="28241">MIRLHRPSTAVLSQSARKDMGTAQTAANGYPRGGAEIERQWNNFRRRKAGQEVWSQFAIAFSTKCAFCERVNAKTIDHYRPKERCPKKMFRWNNLLLCCSDCNRAKGHQFHFRNKTPLLLDPTQDDPAEFFGWNVSTGTIIAIANPDREHRATHTLAQLELNDQPLQDERAEKLKSIVYLLARVVREQPTEPDTRERLQAELRPDRPYLGILRFLFAQPNAYRPIVDDARAKLPDIDTWIAAWL</sequence>
<dbReference type="EMBL" id="LR593886">
    <property type="protein sequence ID" value="VTS02070.1"/>
    <property type="molecule type" value="Genomic_DNA"/>
</dbReference>
<dbReference type="GO" id="GO:0008270">
    <property type="term" value="F:zinc ion binding"/>
    <property type="evidence" value="ECO:0007669"/>
    <property type="project" value="InterPro"/>
</dbReference>
<dbReference type="NCBIfam" id="TIGR02646">
    <property type="entry name" value="retron system putative HNH endonuclease"/>
    <property type="match status" value="1"/>
</dbReference>
<organism evidence="2 3">
    <name type="scientific">Gemmata massiliana</name>
    <dbReference type="NCBI Taxonomy" id="1210884"/>
    <lineage>
        <taxon>Bacteria</taxon>
        <taxon>Pseudomonadati</taxon>
        <taxon>Planctomycetota</taxon>
        <taxon>Planctomycetia</taxon>
        <taxon>Gemmatales</taxon>
        <taxon>Gemmataceae</taxon>
        <taxon>Gemmata</taxon>
    </lineage>
</organism>
<dbReference type="AlphaFoldDB" id="A0A6P2DII5"/>
<dbReference type="Proteomes" id="UP000464178">
    <property type="component" value="Chromosome"/>
</dbReference>
<protein>
    <recommendedName>
        <fullName evidence="1">HNH domain-containing protein</fullName>
    </recommendedName>
</protein>